<dbReference type="InterPro" id="IPR038506">
    <property type="entry name" value="GLE1-like_sf"/>
</dbReference>
<feature type="region of interest" description="Disordered" evidence="11">
    <location>
        <begin position="1"/>
        <end position="48"/>
    </location>
</feature>
<dbReference type="EMBL" id="WVTA01000010">
    <property type="protein sequence ID" value="KAK3203644.1"/>
    <property type="molecule type" value="Genomic_DNA"/>
</dbReference>
<evidence type="ECO:0000256" key="3">
    <source>
        <dbReference type="ARBA" id="ARBA00022448"/>
    </source>
</evidence>
<name>A0AAN6RE09_9PLEO</name>
<dbReference type="AlphaFoldDB" id="A0AAN6RE09"/>
<evidence type="ECO:0000256" key="7">
    <source>
        <dbReference type="ARBA" id="ARBA00023132"/>
    </source>
</evidence>
<reference evidence="12 13" key="1">
    <citation type="submission" date="2021-02" db="EMBL/GenBank/DDBJ databases">
        <title>Genome assembly of Pseudopithomyces chartarum.</title>
        <authorList>
            <person name="Jauregui R."/>
            <person name="Singh J."/>
            <person name="Voisey C."/>
        </authorList>
    </citation>
    <scope>NUCLEOTIDE SEQUENCE [LARGE SCALE GENOMIC DNA]</scope>
    <source>
        <strain evidence="12 13">AGR01</strain>
    </source>
</reference>
<dbReference type="InterPro" id="IPR012476">
    <property type="entry name" value="GLE1"/>
</dbReference>
<dbReference type="GO" id="GO:0016973">
    <property type="term" value="P:poly(A)+ mRNA export from nucleus"/>
    <property type="evidence" value="ECO:0007669"/>
    <property type="project" value="InterPro"/>
</dbReference>
<accession>A0AAN6RE09</accession>
<keyword evidence="5" id="KW-0653">Protein transport</keyword>
<keyword evidence="8" id="KW-0539">Nucleus</keyword>
<feature type="region of interest" description="Disordered" evidence="11">
    <location>
        <begin position="166"/>
        <end position="228"/>
    </location>
</feature>
<keyword evidence="13" id="KW-1185">Reference proteome</keyword>
<evidence type="ECO:0000256" key="11">
    <source>
        <dbReference type="SAM" id="MobiDB-lite"/>
    </source>
</evidence>
<keyword evidence="4" id="KW-0509">mRNA transport</keyword>
<feature type="compositionally biased region" description="Low complexity" evidence="11">
    <location>
        <begin position="1"/>
        <end position="35"/>
    </location>
</feature>
<dbReference type="GO" id="GO:0005543">
    <property type="term" value="F:phospholipid binding"/>
    <property type="evidence" value="ECO:0007669"/>
    <property type="project" value="TreeGrafter"/>
</dbReference>
<comment type="caution">
    <text evidence="12">The sequence shown here is derived from an EMBL/GenBank/DDBJ whole genome shotgun (WGS) entry which is preliminary data.</text>
</comment>
<dbReference type="GO" id="GO:0044614">
    <property type="term" value="C:nuclear pore cytoplasmic filaments"/>
    <property type="evidence" value="ECO:0007669"/>
    <property type="project" value="TreeGrafter"/>
</dbReference>
<evidence type="ECO:0000256" key="9">
    <source>
        <dbReference type="ARBA" id="ARBA00026227"/>
    </source>
</evidence>
<gene>
    <name evidence="12" type="ORF">GRF29_106g209626</name>
</gene>
<evidence type="ECO:0000256" key="4">
    <source>
        <dbReference type="ARBA" id="ARBA00022816"/>
    </source>
</evidence>
<dbReference type="GO" id="GO:0015031">
    <property type="term" value="P:protein transport"/>
    <property type="evidence" value="ECO:0007669"/>
    <property type="project" value="UniProtKB-KW"/>
</dbReference>
<protein>
    <recommendedName>
        <fullName evidence="9">mRNA export factor GLE1</fullName>
    </recommendedName>
    <alternativeName>
        <fullName evidence="10">Nucleoporin GLE1</fullName>
    </alternativeName>
</protein>
<dbReference type="GO" id="GO:0031369">
    <property type="term" value="F:translation initiation factor binding"/>
    <property type="evidence" value="ECO:0007669"/>
    <property type="project" value="TreeGrafter"/>
</dbReference>
<keyword evidence="7" id="KW-0906">Nuclear pore complex</keyword>
<organism evidence="12 13">
    <name type="scientific">Pseudopithomyces chartarum</name>
    <dbReference type="NCBI Taxonomy" id="1892770"/>
    <lineage>
        <taxon>Eukaryota</taxon>
        <taxon>Fungi</taxon>
        <taxon>Dikarya</taxon>
        <taxon>Ascomycota</taxon>
        <taxon>Pezizomycotina</taxon>
        <taxon>Dothideomycetes</taxon>
        <taxon>Pleosporomycetidae</taxon>
        <taxon>Pleosporales</taxon>
        <taxon>Massarineae</taxon>
        <taxon>Didymosphaeriaceae</taxon>
        <taxon>Pseudopithomyces</taxon>
    </lineage>
</organism>
<dbReference type="PANTHER" id="PTHR12960:SF0">
    <property type="entry name" value="MRNA EXPORT FACTOR GLE1"/>
    <property type="match status" value="1"/>
</dbReference>
<sequence>MPPRSGTSSASMNTSTSFSSSWLGSSPSRQSPSRQSPHRNGVRSPPAKIIREFYESPTKLLTLEYTQLLSNSDREFCKKLDEDAVRRASIHQEQLAKAAAEHKRIMEVSEREMEILRLREEAEQIRKNNEQQEELQRLKEENMKREVEAQKRQLEAKLREEQISREAAEAQKKQQEAAARARAEKEREEAARKKKEEDERRAQEAAAASQQPSLPQPQPVQPAAASSVTPAAAPTVAVAAPLPTQNASTQPSADKIQVHNKYLALHGTMKKFRKNMQEWARNKDNPLKPVVGDIRRNMNKRMGQITIDVNDSRNAINSIRAECFQKAIDAGGPIIDIRPYLVSHQIDSEENAQYPQLLLYSWICFEKALISQWYNEASKEDGRIIGQLSLIAASLYLDANFMCKGGVPMTDTLLAKLHRICPMLFGIRGDLGANRAGLGLDRIHPNEADMNRYSQLMTGVGAGYAAITHKKFGKKPPAIPISEYWRTVVLICNTPADALYPGHFLVLQGLLRDNVRKFIMTYGVAAMAVLRRATIDLPNRVPAVQPNTPEARPGLAAAASLVKVLPDVWQKKDNIDIR</sequence>
<evidence type="ECO:0000313" key="13">
    <source>
        <dbReference type="Proteomes" id="UP001280581"/>
    </source>
</evidence>
<keyword evidence="3" id="KW-0813">Transport</keyword>
<evidence type="ECO:0000313" key="12">
    <source>
        <dbReference type="EMBL" id="KAK3203644.1"/>
    </source>
</evidence>
<dbReference type="PANTHER" id="PTHR12960">
    <property type="entry name" value="GLE-1-RELATED"/>
    <property type="match status" value="1"/>
</dbReference>
<evidence type="ECO:0000256" key="2">
    <source>
        <dbReference type="ARBA" id="ARBA00011056"/>
    </source>
</evidence>
<dbReference type="Proteomes" id="UP001280581">
    <property type="component" value="Unassembled WGS sequence"/>
</dbReference>
<evidence type="ECO:0000256" key="5">
    <source>
        <dbReference type="ARBA" id="ARBA00022927"/>
    </source>
</evidence>
<evidence type="ECO:0000256" key="10">
    <source>
        <dbReference type="ARBA" id="ARBA00029983"/>
    </source>
</evidence>
<evidence type="ECO:0000256" key="6">
    <source>
        <dbReference type="ARBA" id="ARBA00023010"/>
    </source>
</evidence>
<feature type="compositionally biased region" description="Basic and acidic residues" evidence="11">
    <location>
        <begin position="166"/>
        <end position="203"/>
    </location>
</feature>
<dbReference type="Pfam" id="PF07817">
    <property type="entry name" value="GLE1"/>
    <property type="match status" value="1"/>
</dbReference>
<proteinExistence type="inferred from homology"/>
<dbReference type="GO" id="GO:0000822">
    <property type="term" value="F:inositol hexakisphosphate binding"/>
    <property type="evidence" value="ECO:0007669"/>
    <property type="project" value="TreeGrafter"/>
</dbReference>
<comment type="similarity">
    <text evidence="2">Belongs to the GLE1 family.</text>
</comment>
<evidence type="ECO:0000256" key="1">
    <source>
        <dbReference type="ARBA" id="ARBA00004567"/>
    </source>
</evidence>
<comment type="subcellular location">
    <subcellularLocation>
        <location evidence="1">Nucleus</location>
        <location evidence="1">Nuclear pore complex</location>
    </subcellularLocation>
</comment>
<evidence type="ECO:0000256" key="8">
    <source>
        <dbReference type="ARBA" id="ARBA00023242"/>
    </source>
</evidence>
<keyword evidence="6" id="KW-0811">Translocation</keyword>
<dbReference type="GO" id="GO:0005737">
    <property type="term" value="C:cytoplasm"/>
    <property type="evidence" value="ECO:0007669"/>
    <property type="project" value="TreeGrafter"/>
</dbReference>
<dbReference type="Gene3D" id="1.25.40.510">
    <property type="entry name" value="GLE1-like"/>
    <property type="match status" value="1"/>
</dbReference>
<feature type="compositionally biased region" description="Low complexity" evidence="11">
    <location>
        <begin position="204"/>
        <end position="213"/>
    </location>
</feature>